<keyword evidence="2" id="KW-0560">Oxidoreductase</keyword>
<dbReference type="Pfam" id="PF00106">
    <property type="entry name" value="adh_short"/>
    <property type="match status" value="1"/>
</dbReference>
<dbReference type="PROSITE" id="PS00061">
    <property type="entry name" value="ADH_SHORT"/>
    <property type="match status" value="1"/>
</dbReference>
<dbReference type="PRINTS" id="PR00081">
    <property type="entry name" value="GDHRDH"/>
</dbReference>
<dbReference type="PANTHER" id="PTHR44196">
    <property type="entry name" value="DEHYDROGENASE/REDUCTASE SDR FAMILY MEMBER 7B"/>
    <property type="match status" value="1"/>
</dbReference>
<dbReference type="InterPro" id="IPR036291">
    <property type="entry name" value="NAD(P)-bd_dom_sf"/>
</dbReference>
<keyword evidence="4" id="KW-1185">Reference proteome</keyword>
<gene>
    <name evidence="3" type="ORF">CR165_11880</name>
</gene>
<comment type="similarity">
    <text evidence="1">Belongs to the short-chain dehydrogenases/reductases (SDR) family.</text>
</comment>
<evidence type="ECO:0000256" key="2">
    <source>
        <dbReference type="ARBA" id="ARBA00023002"/>
    </source>
</evidence>
<dbReference type="AlphaFoldDB" id="A0A2U1V3D0"/>
<dbReference type="EMBL" id="PDOA01000007">
    <property type="protein sequence ID" value="PWC28394.1"/>
    <property type="molecule type" value="Genomic_DNA"/>
</dbReference>
<dbReference type="InterPro" id="IPR020904">
    <property type="entry name" value="Sc_DH/Rdtase_CS"/>
</dbReference>
<proteinExistence type="inferred from homology"/>
<evidence type="ECO:0000313" key="4">
    <source>
        <dbReference type="Proteomes" id="UP000245048"/>
    </source>
</evidence>
<accession>A0A2U1V3D0</accession>
<name>A0A2U1V3D0_9PROT</name>
<dbReference type="RefSeq" id="WP_109517216.1">
    <property type="nucleotide sequence ID" value="NZ_JBHSCH010000004.1"/>
</dbReference>
<dbReference type="Proteomes" id="UP000245048">
    <property type="component" value="Unassembled WGS sequence"/>
</dbReference>
<reference evidence="4" key="1">
    <citation type="submission" date="2017-10" db="EMBL/GenBank/DDBJ databases">
        <authorList>
            <person name="Toshchakov S.V."/>
            <person name="Goeva M.A."/>
        </authorList>
    </citation>
    <scope>NUCLEOTIDE SEQUENCE [LARGE SCALE GENOMIC DNA]</scope>
    <source>
        <strain evidence="4">JR1/69-1-13</strain>
    </source>
</reference>
<dbReference type="GO" id="GO:0016491">
    <property type="term" value="F:oxidoreductase activity"/>
    <property type="evidence" value="ECO:0007669"/>
    <property type="project" value="UniProtKB-KW"/>
</dbReference>
<organism evidence="3 4">
    <name type="scientific">Teichococcus aestuarii</name>
    <dbReference type="NCBI Taxonomy" id="568898"/>
    <lineage>
        <taxon>Bacteria</taxon>
        <taxon>Pseudomonadati</taxon>
        <taxon>Pseudomonadota</taxon>
        <taxon>Alphaproteobacteria</taxon>
        <taxon>Acetobacterales</taxon>
        <taxon>Roseomonadaceae</taxon>
        <taxon>Roseomonas</taxon>
    </lineage>
</organism>
<dbReference type="Gene3D" id="3.40.50.720">
    <property type="entry name" value="NAD(P)-binding Rossmann-like Domain"/>
    <property type="match status" value="1"/>
</dbReference>
<dbReference type="OrthoDB" id="335726at2"/>
<protein>
    <submittedName>
        <fullName evidence="3">Short-chain dehydrogenase</fullName>
    </submittedName>
</protein>
<evidence type="ECO:0000313" key="3">
    <source>
        <dbReference type="EMBL" id="PWC28394.1"/>
    </source>
</evidence>
<dbReference type="PANTHER" id="PTHR44196:SF1">
    <property type="entry name" value="DEHYDROGENASE_REDUCTASE SDR FAMILY MEMBER 7B"/>
    <property type="match status" value="1"/>
</dbReference>
<sequence>MTADLWVVLGASSSVARAFARAAAEGGADLVLAGRDQADLADTAADLRLRTGRRVECLDFDAAGFDSHDAFVETCWRLAEGHRLNLFFAAGSMPDQEAAMRDFRLARSIVEVNFLSVVSLLNRLEPGLRAQRGGAVVVLGSVAGDRGRRKNFLYGSAKAGLHAYLQGMRGRLLADGVRVVTVKPGFLDTAMTWGLPGLFLVASPQAAARAGLQAAGKGRDEIYYPGFWRLIMLIIKAIPERLFKRLSI</sequence>
<dbReference type="SUPFAM" id="SSF51735">
    <property type="entry name" value="NAD(P)-binding Rossmann-fold domains"/>
    <property type="match status" value="1"/>
</dbReference>
<comment type="caution">
    <text evidence="3">The sequence shown here is derived from an EMBL/GenBank/DDBJ whole genome shotgun (WGS) entry which is preliminary data.</text>
</comment>
<evidence type="ECO:0000256" key="1">
    <source>
        <dbReference type="ARBA" id="ARBA00006484"/>
    </source>
</evidence>
<dbReference type="InterPro" id="IPR002347">
    <property type="entry name" value="SDR_fam"/>
</dbReference>
<dbReference type="GO" id="GO:0016020">
    <property type="term" value="C:membrane"/>
    <property type="evidence" value="ECO:0007669"/>
    <property type="project" value="TreeGrafter"/>
</dbReference>